<organism evidence="1">
    <name type="scientific">Desulfofervidus auxilii</name>
    <dbReference type="NCBI Taxonomy" id="1621989"/>
    <lineage>
        <taxon>Bacteria</taxon>
        <taxon>Pseudomonadati</taxon>
        <taxon>Thermodesulfobacteriota</taxon>
        <taxon>Candidatus Desulfofervidia</taxon>
        <taxon>Candidatus Desulfofervidales</taxon>
        <taxon>Candidatus Desulfofervidaceae</taxon>
        <taxon>Candidatus Desulfofervidus</taxon>
    </lineage>
</organism>
<sequence length="218" mass="25685">MRFVIYFLIILWLLGCGPRTKIACFKDSSYLFNKVKKNILITIVNYDNWQTKGNEVLVSNIANAVKVELLKAGYNVYTLDVKHKNKKNFKEFLKDYLAKNSIDFHLVITLEPTEQERKFIPPSTYVSYEFMIANVYDRYGRVKSYYWQLPVLRTRGAQLYTYHIVTIDLALYDVRLKKQVWLGKARTKGRSDDAEKFYLKPAIKLVQKLINEFTQSSH</sequence>
<dbReference type="PROSITE" id="PS51257">
    <property type="entry name" value="PROKAR_LIPOPROTEIN"/>
    <property type="match status" value="1"/>
</dbReference>
<proteinExistence type="predicted"/>
<protein>
    <recommendedName>
        <fullName evidence="2">DUF4136 domain-containing protein</fullName>
    </recommendedName>
</protein>
<evidence type="ECO:0000313" key="1">
    <source>
        <dbReference type="EMBL" id="HDD43330.1"/>
    </source>
</evidence>
<name>A0A7C0Y5S6_DESA2</name>
<evidence type="ECO:0008006" key="2">
    <source>
        <dbReference type="Google" id="ProtNLM"/>
    </source>
</evidence>
<reference evidence="1" key="1">
    <citation type="journal article" date="2020" name="mSystems">
        <title>Genome- and Community-Level Interaction Insights into Carbon Utilization and Element Cycling Functions of Hydrothermarchaeota in Hydrothermal Sediment.</title>
        <authorList>
            <person name="Zhou Z."/>
            <person name="Liu Y."/>
            <person name="Xu W."/>
            <person name="Pan J."/>
            <person name="Luo Z.H."/>
            <person name="Li M."/>
        </authorList>
    </citation>
    <scope>NUCLEOTIDE SEQUENCE [LARGE SCALE GENOMIC DNA]</scope>
    <source>
        <strain evidence="1">HyVt-233</strain>
    </source>
</reference>
<comment type="caution">
    <text evidence="1">The sequence shown here is derived from an EMBL/GenBank/DDBJ whole genome shotgun (WGS) entry which is preliminary data.</text>
</comment>
<dbReference type="AlphaFoldDB" id="A0A7C0Y5S6"/>
<gene>
    <name evidence="1" type="ORF">ENG63_00510</name>
</gene>
<dbReference type="Proteomes" id="UP000886289">
    <property type="component" value="Unassembled WGS sequence"/>
</dbReference>
<dbReference type="EMBL" id="DRBS01000021">
    <property type="protein sequence ID" value="HDD43330.1"/>
    <property type="molecule type" value="Genomic_DNA"/>
</dbReference>
<accession>A0A7C0Y5S6</accession>